<dbReference type="RefSeq" id="WP_069203856.1">
    <property type="nucleotide sequence ID" value="NZ_CP014168.1"/>
</dbReference>
<dbReference type="STRING" id="1560345.AWL63_04115"/>
<sequence length="266" mass="27953">MADNLSLADLTDRVALVTGAATGIGKETSEVLVRLGARVVATDLNGDAVAAAFADCDRVITAQHDVASPEDWDRVFEIVAECGRLDILVNNAGIMTAAPFLETSLEDFRLQNQINVEGPFLGMQRAVPVMLRSIAEHGAMPSIINLGSIYGKVAGGRFSAYSAGKAAVAMMSKAIANEVAAFGIRVNSVLPGPTMTNLFANHPPERDQNGDIIPYDAIKARMMEKIPAKRVGMPSDIASVIAFLASDAAGYVTGTDILVDGGYTAI</sequence>
<dbReference type="PRINTS" id="PR00080">
    <property type="entry name" value="SDRFAMILY"/>
</dbReference>
<protein>
    <recommendedName>
        <fullName evidence="5">Cyclopentanol dehydrogenase</fullName>
    </recommendedName>
</protein>
<comment type="similarity">
    <text evidence="1">Belongs to the short-chain dehydrogenases/reductases (SDR) family.</text>
</comment>
<evidence type="ECO:0000313" key="3">
    <source>
        <dbReference type="EMBL" id="AOH83277.1"/>
    </source>
</evidence>
<dbReference type="Pfam" id="PF13561">
    <property type="entry name" value="adh_short_C2"/>
    <property type="match status" value="1"/>
</dbReference>
<accession>A0A1B3Z781</accession>
<reference evidence="3 4" key="1">
    <citation type="submission" date="2016-01" db="EMBL/GenBank/DDBJ databases">
        <title>Complete genome and mega plasmid sequence of Sphingomonas panacis DCY99 elicits systemic resistance in rice to Xanthomonas oryzae.</title>
        <authorList>
            <person name="Kim Y.J."/>
            <person name="Yang D.C."/>
            <person name="Sing P."/>
        </authorList>
    </citation>
    <scope>NUCLEOTIDE SEQUENCE [LARGE SCALE GENOMIC DNA]</scope>
    <source>
        <strain evidence="3 4">DCY99</strain>
    </source>
</reference>
<name>A0A1B3Z781_9SPHN</name>
<dbReference type="EMBL" id="CP014168">
    <property type="protein sequence ID" value="AOH83277.1"/>
    <property type="molecule type" value="Genomic_DNA"/>
</dbReference>
<dbReference type="InterPro" id="IPR002347">
    <property type="entry name" value="SDR_fam"/>
</dbReference>
<keyword evidence="2" id="KW-0560">Oxidoreductase</keyword>
<dbReference type="OrthoDB" id="5457012at2"/>
<evidence type="ECO:0000256" key="2">
    <source>
        <dbReference type="ARBA" id="ARBA00023002"/>
    </source>
</evidence>
<dbReference type="Proteomes" id="UP000094256">
    <property type="component" value="Chromosome"/>
</dbReference>
<dbReference type="KEGG" id="span:AWL63_04115"/>
<evidence type="ECO:0008006" key="5">
    <source>
        <dbReference type="Google" id="ProtNLM"/>
    </source>
</evidence>
<evidence type="ECO:0000313" key="4">
    <source>
        <dbReference type="Proteomes" id="UP000094256"/>
    </source>
</evidence>
<evidence type="ECO:0000256" key="1">
    <source>
        <dbReference type="ARBA" id="ARBA00006484"/>
    </source>
</evidence>
<dbReference type="PROSITE" id="PS00061">
    <property type="entry name" value="ADH_SHORT"/>
    <property type="match status" value="1"/>
</dbReference>
<organism evidence="3 4">
    <name type="scientific">Sphingomonas panacis</name>
    <dbReference type="NCBI Taxonomy" id="1560345"/>
    <lineage>
        <taxon>Bacteria</taxon>
        <taxon>Pseudomonadati</taxon>
        <taxon>Pseudomonadota</taxon>
        <taxon>Alphaproteobacteria</taxon>
        <taxon>Sphingomonadales</taxon>
        <taxon>Sphingomonadaceae</taxon>
        <taxon>Sphingomonas</taxon>
    </lineage>
</organism>
<dbReference type="PANTHER" id="PTHR42760:SF133">
    <property type="entry name" value="3-OXOACYL-[ACYL-CARRIER-PROTEIN] REDUCTASE"/>
    <property type="match status" value="1"/>
</dbReference>
<dbReference type="AlphaFoldDB" id="A0A1B3Z781"/>
<dbReference type="FunFam" id="3.40.50.720:FF:000084">
    <property type="entry name" value="Short-chain dehydrogenase reductase"/>
    <property type="match status" value="1"/>
</dbReference>
<keyword evidence="4" id="KW-1185">Reference proteome</keyword>
<dbReference type="GO" id="GO:0016616">
    <property type="term" value="F:oxidoreductase activity, acting on the CH-OH group of donors, NAD or NADP as acceptor"/>
    <property type="evidence" value="ECO:0007669"/>
    <property type="project" value="TreeGrafter"/>
</dbReference>
<dbReference type="Gene3D" id="3.40.50.720">
    <property type="entry name" value="NAD(P)-binding Rossmann-like Domain"/>
    <property type="match status" value="1"/>
</dbReference>
<dbReference type="InterPro" id="IPR020904">
    <property type="entry name" value="Sc_DH/Rdtase_CS"/>
</dbReference>
<proteinExistence type="inferred from homology"/>
<dbReference type="InterPro" id="IPR036291">
    <property type="entry name" value="NAD(P)-bd_dom_sf"/>
</dbReference>
<dbReference type="CDD" id="cd05233">
    <property type="entry name" value="SDR_c"/>
    <property type="match status" value="1"/>
</dbReference>
<gene>
    <name evidence="3" type="ORF">AWL63_04115</name>
</gene>
<dbReference type="SUPFAM" id="SSF51735">
    <property type="entry name" value="NAD(P)-binding Rossmann-fold domains"/>
    <property type="match status" value="1"/>
</dbReference>
<dbReference type="PRINTS" id="PR00081">
    <property type="entry name" value="GDHRDH"/>
</dbReference>
<dbReference type="PANTHER" id="PTHR42760">
    <property type="entry name" value="SHORT-CHAIN DEHYDROGENASES/REDUCTASES FAMILY MEMBER"/>
    <property type="match status" value="1"/>
</dbReference>